<evidence type="ECO:0000313" key="2">
    <source>
        <dbReference type="Proteomes" id="UP000248688"/>
    </source>
</evidence>
<accession>A0A2Z4IKJ5</accession>
<evidence type="ECO:0000313" key="1">
    <source>
        <dbReference type="EMBL" id="AWW31229.1"/>
    </source>
</evidence>
<dbReference type="EMBL" id="CP030041">
    <property type="protein sequence ID" value="AWW31229.1"/>
    <property type="molecule type" value="Genomic_DNA"/>
</dbReference>
<dbReference type="OrthoDB" id="823219at2"/>
<name>A0A2Z4IKJ5_9BACT</name>
<reference evidence="1 2" key="1">
    <citation type="submission" date="2018-06" db="EMBL/GenBank/DDBJ databases">
        <title>Echinicola strongylocentroti sp. nov., isolated from a sea urchin Strongylocentrotus intermedius.</title>
        <authorList>
            <person name="Bae S.S."/>
        </authorList>
    </citation>
    <scope>NUCLEOTIDE SEQUENCE [LARGE SCALE GENOMIC DNA]</scope>
    <source>
        <strain evidence="1 2">MEBiC08714</strain>
    </source>
</reference>
<gene>
    <name evidence="1" type="ORF">DN752_14470</name>
</gene>
<dbReference type="RefSeq" id="WP_112784606.1">
    <property type="nucleotide sequence ID" value="NZ_CP030041.1"/>
</dbReference>
<dbReference type="AlphaFoldDB" id="A0A2Z4IKJ5"/>
<protein>
    <submittedName>
        <fullName evidence="1">Uncharacterized protein</fullName>
    </submittedName>
</protein>
<keyword evidence="2" id="KW-1185">Reference proteome</keyword>
<organism evidence="1 2">
    <name type="scientific">Echinicola strongylocentroti</name>
    <dbReference type="NCBI Taxonomy" id="1795355"/>
    <lineage>
        <taxon>Bacteria</taxon>
        <taxon>Pseudomonadati</taxon>
        <taxon>Bacteroidota</taxon>
        <taxon>Cytophagia</taxon>
        <taxon>Cytophagales</taxon>
        <taxon>Cyclobacteriaceae</taxon>
        <taxon>Echinicola</taxon>
    </lineage>
</organism>
<dbReference type="KEGG" id="est:DN752_14470"/>
<proteinExistence type="predicted"/>
<dbReference type="Pfam" id="PF17170">
    <property type="entry name" value="DUF5128"/>
    <property type="match status" value="1"/>
</dbReference>
<sequence length="151" mass="17121">MRATFKVLGDKTLYRCIWIFPLLVLLTFCNGKNKPSNDHILESSINFSNNEISSISKIVSSIEYFVLPSNSSISFVDKAIRTKGFYVLGDFDLSKSLTVLNEKLELVGNIQNYGEGPSEYQHIQDFTINREENTVDVLSINKLGLILMENF</sequence>
<dbReference type="Proteomes" id="UP000248688">
    <property type="component" value="Chromosome"/>
</dbReference>